<dbReference type="AlphaFoldDB" id="A0A6L5X4U4"/>
<proteinExistence type="predicted"/>
<evidence type="ECO:0008006" key="4">
    <source>
        <dbReference type="Google" id="ProtNLM"/>
    </source>
</evidence>
<keyword evidence="3" id="KW-1185">Reference proteome</keyword>
<keyword evidence="1" id="KW-0472">Membrane</keyword>
<keyword evidence="1" id="KW-0812">Transmembrane</keyword>
<dbReference type="EMBL" id="VULZ01000002">
    <property type="protein sequence ID" value="MSS13976.1"/>
    <property type="molecule type" value="Genomic_DNA"/>
</dbReference>
<dbReference type="Proteomes" id="UP000481852">
    <property type="component" value="Unassembled WGS sequence"/>
</dbReference>
<keyword evidence="1" id="KW-1133">Transmembrane helix</keyword>
<reference evidence="2 3" key="1">
    <citation type="submission" date="2019-08" db="EMBL/GenBank/DDBJ databases">
        <title>In-depth cultivation of the pig gut microbiome towards novel bacterial diversity and tailored functional studies.</title>
        <authorList>
            <person name="Wylensek D."/>
            <person name="Hitch T.C.A."/>
            <person name="Clavel T."/>
        </authorList>
    </citation>
    <scope>NUCLEOTIDE SEQUENCE [LARGE SCALE GENOMIC DNA]</scope>
    <source>
        <strain evidence="2 3">Oil+RF-744-WCA-WT-11</strain>
    </source>
</reference>
<protein>
    <recommendedName>
        <fullName evidence="4">ABC transporter permease</fullName>
    </recommendedName>
</protein>
<evidence type="ECO:0000256" key="1">
    <source>
        <dbReference type="SAM" id="Phobius"/>
    </source>
</evidence>
<feature type="transmembrane region" description="Helical" evidence="1">
    <location>
        <begin position="15"/>
        <end position="36"/>
    </location>
</feature>
<dbReference type="RefSeq" id="WP_154522823.1">
    <property type="nucleotide sequence ID" value="NZ_VULZ01000002.1"/>
</dbReference>
<gene>
    <name evidence="2" type="ORF">FYJ35_02780</name>
</gene>
<evidence type="ECO:0000313" key="2">
    <source>
        <dbReference type="EMBL" id="MSS13976.1"/>
    </source>
</evidence>
<organism evidence="2 3">
    <name type="scientific">Porcincola intestinalis</name>
    <dbReference type="NCBI Taxonomy" id="2606632"/>
    <lineage>
        <taxon>Bacteria</taxon>
        <taxon>Bacillati</taxon>
        <taxon>Bacillota</taxon>
        <taxon>Clostridia</taxon>
        <taxon>Lachnospirales</taxon>
        <taxon>Lachnospiraceae</taxon>
        <taxon>Porcincola</taxon>
    </lineage>
</organism>
<accession>A0A6L5X4U4</accession>
<sequence length="69" mass="7866">MRLGIRELRHNWKKYLLVEIIVVLMMFMVLFLSGLVKGLGRAVSSGIDNMKADTFILKEDAEKQNSAIL</sequence>
<comment type="caution">
    <text evidence="2">The sequence shown here is derived from an EMBL/GenBank/DDBJ whole genome shotgun (WGS) entry which is preliminary data.</text>
</comment>
<name>A0A6L5X4U4_9FIRM</name>
<evidence type="ECO:0000313" key="3">
    <source>
        <dbReference type="Proteomes" id="UP000481852"/>
    </source>
</evidence>